<name>A0A0F9KIU8_9ZZZZ</name>
<comment type="caution">
    <text evidence="3">The sequence shown here is derived from an EMBL/GenBank/DDBJ whole genome shotgun (WGS) entry which is preliminary data.</text>
</comment>
<reference evidence="3" key="1">
    <citation type="journal article" date="2015" name="Nature">
        <title>Complex archaea that bridge the gap between prokaryotes and eukaryotes.</title>
        <authorList>
            <person name="Spang A."/>
            <person name="Saw J.H."/>
            <person name="Jorgensen S.L."/>
            <person name="Zaremba-Niedzwiedzka K."/>
            <person name="Martijn J."/>
            <person name="Lind A.E."/>
            <person name="van Eijk R."/>
            <person name="Schleper C."/>
            <person name="Guy L."/>
            <person name="Ettema T.J."/>
        </authorList>
    </citation>
    <scope>NUCLEOTIDE SEQUENCE</scope>
</reference>
<dbReference type="PANTHER" id="PTHR46401:SF2">
    <property type="entry name" value="GLYCOSYLTRANSFERASE WBBK-RELATED"/>
    <property type="match status" value="1"/>
</dbReference>
<dbReference type="Gene3D" id="3.40.50.2000">
    <property type="entry name" value="Glycogen Phosphorylase B"/>
    <property type="match status" value="2"/>
</dbReference>
<proteinExistence type="predicted"/>
<dbReference type="GO" id="GO:0016757">
    <property type="term" value="F:glycosyltransferase activity"/>
    <property type="evidence" value="ECO:0007669"/>
    <property type="project" value="TreeGrafter"/>
</dbReference>
<organism evidence="3">
    <name type="scientific">marine sediment metagenome</name>
    <dbReference type="NCBI Taxonomy" id="412755"/>
    <lineage>
        <taxon>unclassified sequences</taxon>
        <taxon>metagenomes</taxon>
        <taxon>ecological metagenomes</taxon>
    </lineage>
</organism>
<dbReference type="EMBL" id="LAZR01013416">
    <property type="protein sequence ID" value="KKM22063.1"/>
    <property type="molecule type" value="Genomic_DNA"/>
</dbReference>
<keyword evidence="1" id="KW-0808">Transferase</keyword>
<evidence type="ECO:0000313" key="3">
    <source>
        <dbReference type="EMBL" id="KKM22063.1"/>
    </source>
</evidence>
<protein>
    <recommendedName>
        <fullName evidence="2">Glycosyltransferase subfamily 4-like N-terminal domain-containing protein</fullName>
    </recommendedName>
</protein>
<evidence type="ECO:0000259" key="2">
    <source>
        <dbReference type="Pfam" id="PF13439"/>
    </source>
</evidence>
<accession>A0A0F9KIU8</accession>
<sequence>MKKILVLYSRIPYPLIGGDRIRIYYTGKTLSRRYKVDLVCLNEGKVRKEYKQKLKEIFNEVIIFPYSRYRFRWNALAGVVSRKPLQVHYYRFKKMQKWINNNYRNYDLIFANHIRTVEYLKKIDCPKIVDLHDAISMNYHEAGRRVAGLWRAIYWMEKGRVLPYEVKTVNEFARSFIVSDIDRDYLIQQGAAQEKIITIPVAVKDEVINRSSQVKEEDQIVFFAKMDTLPNRDAAIYFAKEVFPLLRKRNNSLKFIIVGARPPKEVLRLEGIAGIRVTGFVEDPYDFLDSCKVFVVPLRFGAGVQNKLLEAMALSKPVVTTSLAAKAIKGKDGKHFLVADTPVEMANRILGLLEDKEKRESLGEEARALIEREYTWGTVGQKLLREIDRVI</sequence>
<evidence type="ECO:0000256" key="1">
    <source>
        <dbReference type="ARBA" id="ARBA00022679"/>
    </source>
</evidence>
<dbReference type="CDD" id="cd03801">
    <property type="entry name" value="GT4_PimA-like"/>
    <property type="match status" value="1"/>
</dbReference>
<feature type="domain" description="Glycosyltransferase subfamily 4-like N-terminal" evidence="2">
    <location>
        <begin position="17"/>
        <end position="204"/>
    </location>
</feature>
<gene>
    <name evidence="3" type="ORF">LCGC14_1629160</name>
</gene>
<dbReference type="Pfam" id="PF13692">
    <property type="entry name" value="Glyco_trans_1_4"/>
    <property type="match status" value="1"/>
</dbReference>
<dbReference type="SUPFAM" id="SSF53756">
    <property type="entry name" value="UDP-Glycosyltransferase/glycogen phosphorylase"/>
    <property type="match status" value="1"/>
</dbReference>
<dbReference type="PANTHER" id="PTHR46401">
    <property type="entry name" value="GLYCOSYLTRANSFERASE WBBK-RELATED"/>
    <property type="match status" value="1"/>
</dbReference>
<dbReference type="AlphaFoldDB" id="A0A0F9KIU8"/>
<dbReference type="GO" id="GO:0009103">
    <property type="term" value="P:lipopolysaccharide biosynthetic process"/>
    <property type="evidence" value="ECO:0007669"/>
    <property type="project" value="TreeGrafter"/>
</dbReference>
<dbReference type="Pfam" id="PF13439">
    <property type="entry name" value="Glyco_transf_4"/>
    <property type="match status" value="1"/>
</dbReference>
<dbReference type="InterPro" id="IPR028098">
    <property type="entry name" value="Glyco_trans_4-like_N"/>
</dbReference>